<keyword evidence="2" id="KW-1185">Reference proteome</keyword>
<dbReference type="SUPFAM" id="SSF53474">
    <property type="entry name" value="alpha/beta-Hydrolases"/>
    <property type="match status" value="1"/>
</dbReference>
<gene>
    <name evidence="1" type="ORF">CUZ56_01327</name>
</gene>
<dbReference type="RefSeq" id="WP_126979369.1">
    <property type="nucleotide sequence ID" value="NZ_PQSP01000002.1"/>
</dbReference>
<dbReference type="Gene3D" id="3.40.50.1820">
    <property type="entry name" value="alpha/beta hydrolase"/>
    <property type="match status" value="1"/>
</dbReference>
<name>A0A433SF83_9BURK</name>
<reference evidence="1 2" key="1">
    <citation type="submission" date="2018-01" db="EMBL/GenBank/DDBJ databases">
        <title>Saezia sanguinis gen. nov., sp. nov., in the order Burkholderiales isolated from human blood.</title>
        <authorList>
            <person name="Medina-Pascual M.J."/>
            <person name="Valdezate S."/>
            <person name="Monzon S."/>
            <person name="Cuesta I."/>
            <person name="Carrasco G."/>
            <person name="Villalon P."/>
            <person name="Saez-Nieto J.A."/>
        </authorList>
    </citation>
    <scope>NUCLEOTIDE SEQUENCE [LARGE SCALE GENOMIC DNA]</scope>
    <source>
        <strain evidence="1 2">CNM695-12</strain>
    </source>
</reference>
<dbReference type="PANTHER" id="PTHR42103">
    <property type="entry name" value="ALPHA/BETA-HYDROLASES SUPERFAMILY PROTEIN"/>
    <property type="match status" value="1"/>
</dbReference>
<proteinExistence type="predicted"/>
<dbReference type="OrthoDB" id="9800435at2"/>
<dbReference type="Proteomes" id="UP000286947">
    <property type="component" value="Unassembled WGS sequence"/>
</dbReference>
<dbReference type="EMBL" id="PQSP01000002">
    <property type="protein sequence ID" value="RUS67382.1"/>
    <property type="molecule type" value="Genomic_DNA"/>
</dbReference>
<dbReference type="AlphaFoldDB" id="A0A433SF83"/>
<dbReference type="PANTHER" id="PTHR42103:SF2">
    <property type="entry name" value="AB HYDROLASE-1 DOMAIN-CONTAINING PROTEIN"/>
    <property type="match status" value="1"/>
</dbReference>
<evidence type="ECO:0008006" key="3">
    <source>
        <dbReference type="Google" id="ProtNLM"/>
    </source>
</evidence>
<protein>
    <recommendedName>
        <fullName evidence="3">Serine aminopeptidase S33 domain-containing protein</fullName>
    </recommendedName>
</protein>
<evidence type="ECO:0000313" key="1">
    <source>
        <dbReference type="EMBL" id="RUS67382.1"/>
    </source>
</evidence>
<comment type="caution">
    <text evidence="1">The sequence shown here is derived from an EMBL/GenBank/DDBJ whole genome shotgun (WGS) entry which is preliminary data.</text>
</comment>
<dbReference type="InterPro" id="IPR029058">
    <property type="entry name" value="AB_hydrolase_fold"/>
</dbReference>
<organism evidence="1 2">
    <name type="scientific">Saezia sanguinis</name>
    <dbReference type="NCBI Taxonomy" id="1965230"/>
    <lineage>
        <taxon>Bacteria</taxon>
        <taxon>Pseudomonadati</taxon>
        <taxon>Pseudomonadota</taxon>
        <taxon>Betaproteobacteria</taxon>
        <taxon>Burkholderiales</taxon>
        <taxon>Saeziaceae</taxon>
        <taxon>Saezia</taxon>
    </lineage>
</organism>
<sequence length="224" mass="24039">MDTQVRTTQAQRSQLLIEGPAGQIEITMDMPAEPAEIKGVALVSHPQPLLGGTPRHIVPHTLAKNLCADGWIAVRPAFRGVGRSDGTYAQGIGEAEDTLAVIAHMRSVFPDLRLALVGFSFGAYVYARAACELEQTQPVDTIALMGLPVGDTAAGRVYEALPLPARALLIHGQEDTVTPLANVLEWARAEHRPVVVFPGTDHFFKGCLDGVTRVLLQHLALQAV</sequence>
<evidence type="ECO:0000313" key="2">
    <source>
        <dbReference type="Proteomes" id="UP000286947"/>
    </source>
</evidence>
<accession>A0A433SF83</accession>